<dbReference type="KEGG" id="sace:GIY23_13485"/>
<dbReference type="Gene3D" id="3.40.50.720">
    <property type="entry name" value="NAD(P)-binding Rossmann-like Domain"/>
    <property type="match status" value="1"/>
</dbReference>
<organism evidence="2 3">
    <name type="scientific">Allosaccharopolyspora coralli</name>
    <dbReference type="NCBI Taxonomy" id="2665642"/>
    <lineage>
        <taxon>Bacteria</taxon>
        <taxon>Bacillati</taxon>
        <taxon>Actinomycetota</taxon>
        <taxon>Actinomycetes</taxon>
        <taxon>Pseudonocardiales</taxon>
        <taxon>Pseudonocardiaceae</taxon>
        <taxon>Allosaccharopolyspora</taxon>
    </lineage>
</organism>
<dbReference type="InterPro" id="IPR036291">
    <property type="entry name" value="NAD(P)-bd_dom_sf"/>
</dbReference>
<dbReference type="InterPro" id="IPR016040">
    <property type="entry name" value="NAD(P)-bd_dom"/>
</dbReference>
<evidence type="ECO:0000313" key="2">
    <source>
        <dbReference type="EMBL" id="QGK70398.1"/>
    </source>
</evidence>
<sequence>MSTMLVTGGTGHVGRALVARLAGEHEVRVLTRSPGTDTDIRWYRGDLASGRGVPEAVHGADVVIHAATHSPAAQRGFPLPRDARRSPPEVDVDATSQLLDLAAANGVRHFVQVSIVGVEEPWGAYPRLKHTAEELVRVGDVPWSIVRSTPFHWLIARMLDSAARLPLVPLPKSAPIQPADSDEFAAFAAAAVAKGPSGTAAEFGGPEVMDLATAVEQWQTARRRRLRVLGLPLPDRTRRRLQAMTCPEGTLGEVTWSDWLRE</sequence>
<reference evidence="3" key="1">
    <citation type="submission" date="2019-11" db="EMBL/GenBank/DDBJ databases">
        <title>The complete genome sequence of Saccharopolyspora sp. E2A.</title>
        <authorList>
            <person name="Zhang G."/>
        </authorList>
    </citation>
    <scope>NUCLEOTIDE SEQUENCE [LARGE SCALE GENOMIC DNA]</scope>
    <source>
        <strain evidence="3">E2A</strain>
    </source>
</reference>
<evidence type="ECO:0000313" key="3">
    <source>
        <dbReference type="Proteomes" id="UP000371041"/>
    </source>
</evidence>
<dbReference type="SUPFAM" id="SSF51735">
    <property type="entry name" value="NAD(P)-binding Rossmann-fold domains"/>
    <property type="match status" value="1"/>
</dbReference>
<feature type="domain" description="NAD(P)-binding" evidence="1">
    <location>
        <begin position="8"/>
        <end position="149"/>
    </location>
</feature>
<dbReference type="Pfam" id="PF13460">
    <property type="entry name" value="NAD_binding_10"/>
    <property type="match status" value="1"/>
</dbReference>
<keyword evidence="3" id="KW-1185">Reference proteome</keyword>
<proteinExistence type="predicted"/>
<gene>
    <name evidence="2" type="ORF">GIY23_13485</name>
</gene>
<dbReference type="Proteomes" id="UP000371041">
    <property type="component" value="Chromosome"/>
</dbReference>
<dbReference type="InterPro" id="IPR051207">
    <property type="entry name" value="ComplexI_NDUFA9_subunit"/>
</dbReference>
<dbReference type="AlphaFoldDB" id="A0A5Q3Q703"/>
<dbReference type="GO" id="GO:0044877">
    <property type="term" value="F:protein-containing complex binding"/>
    <property type="evidence" value="ECO:0007669"/>
    <property type="project" value="TreeGrafter"/>
</dbReference>
<dbReference type="PANTHER" id="PTHR12126">
    <property type="entry name" value="NADH-UBIQUINONE OXIDOREDUCTASE 39 KDA SUBUNIT-RELATED"/>
    <property type="match status" value="1"/>
</dbReference>
<dbReference type="RefSeq" id="WP_154076981.1">
    <property type="nucleotide sequence ID" value="NZ_CP045929.1"/>
</dbReference>
<evidence type="ECO:0000259" key="1">
    <source>
        <dbReference type="Pfam" id="PF13460"/>
    </source>
</evidence>
<dbReference type="EMBL" id="CP045929">
    <property type="protein sequence ID" value="QGK70398.1"/>
    <property type="molecule type" value="Genomic_DNA"/>
</dbReference>
<name>A0A5Q3Q703_9PSEU</name>
<protein>
    <submittedName>
        <fullName evidence="2">NAD(P)H-binding protein</fullName>
    </submittedName>
</protein>
<accession>A0A5Q3Q703</accession>
<dbReference type="PANTHER" id="PTHR12126:SF11">
    <property type="entry name" value="NADH DEHYDROGENASE [UBIQUINONE] 1 ALPHA SUBCOMPLEX SUBUNIT 9, MITOCHONDRIAL"/>
    <property type="match status" value="1"/>
</dbReference>